<evidence type="ECO:0000256" key="3">
    <source>
        <dbReference type="ARBA" id="ARBA00023002"/>
    </source>
</evidence>
<dbReference type="SUPFAM" id="SSF51905">
    <property type="entry name" value="FAD/NAD(P)-binding domain"/>
    <property type="match status" value="2"/>
</dbReference>
<keyword evidence="3" id="KW-0560">Oxidoreductase</keyword>
<dbReference type="PANTHER" id="PTHR23023">
    <property type="entry name" value="DIMETHYLANILINE MONOOXYGENASE"/>
    <property type="match status" value="1"/>
</dbReference>
<keyword evidence="2" id="KW-0274">FAD</keyword>
<dbReference type="InterPro" id="IPR050346">
    <property type="entry name" value="FMO-like"/>
</dbReference>
<dbReference type="GO" id="GO:0050661">
    <property type="term" value="F:NADP binding"/>
    <property type="evidence" value="ECO:0007669"/>
    <property type="project" value="InterPro"/>
</dbReference>
<protein>
    <submittedName>
        <fullName evidence="5">Putative dimethylaniline monooxygenase</fullName>
    </submittedName>
</protein>
<dbReference type="Pfam" id="PF13738">
    <property type="entry name" value="Pyr_redox_3"/>
    <property type="match status" value="1"/>
</dbReference>
<dbReference type="Proteomes" id="UP000799291">
    <property type="component" value="Unassembled WGS sequence"/>
</dbReference>
<dbReference type="Gene3D" id="3.50.50.60">
    <property type="entry name" value="FAD/NAD(P)-binding domain"/>
    <property type="match status" value="2"/>
</dbReference>
<keyword evidence="6" id="KW-1185">Reference proteome</keyword>
<dbReference type="InterPro" id="IPR036188">
    <property type="entry name" value="FAD/NAD-bd_sf"/>
</dbReference>
<dbReference type="AlphaFoldDB" id="A0A6G1IKF7"/>
<dbReference type="InterPro" id="IPR000960">
    <property type="entry name" value="Flavin_mOase"/>
</dbReference>
<reference evidence="5" key="1">
    <citation type="journal article" date="2020" name="Stud. Mycol.">
        <title>101 Dothideomycetes genomes: a test case for predicting lifestyles and emergence of pathogens.</title>
        <authorList>
            <person name="Haridas S."/>
            <person name="Albert R."/>
            <person name="Binder M."/>
            <person name="Bloem J."/>
            <person name="Labutti K."/>
            <person name="Salamov A."/>
            <person name="Andreopoulos B."/>
            <person name="Baker S."/>
            <person name="Barry K."/>
            <person name="Bills G."/>
            <person name="Bluhm B."/>
            <person name="Cannon C."/>
            <person name="Castanera R."/>
            <person name="Culley D."/>
            <person name="Daum C."/>
            <person name="Ezra D."/>
            <person name="Gonzalez J."/>
            <person name="Henrissat B."/>
            <person name="Kuo A."/>
            <person name="Liang C."/>
            <person name="Lipzen A."/>
            <person name="Lutzoni F."/>
            <person name="Magnuson J."/>
            <person name="Mondo S."/>
            <person name="Nolan M."/>
            <person name="Ohm R."/>
            <person name="Pangilinan J."/>
            <person name="Park H.-J."/>
            <person name="Ramirez L."/>
            <person name="Alfaro M."/>
            <person name="Sun H."/>
            <person name="Tritt A."/>
            <person name="Yoshinaga Y."/>
            <person name="Zwiers L.-H."/>
            <person name="Turgeon B."/>
            <person name="Goodwin S."/>
            <person name="Spatafora J."/>
            <person name="Crous P."/>
            <person name="Grigoriev I."/>
        </authorList>
    </citation>
    <scope>NUCLEOTIDE SEQUENCE</scope>
    <source>
        <strain evidence="5">CBS 122367</strain>
    </source>
</reference>
<dbReference type="GO" id="GO:0004497">
    <property type="term" value="F:monooxygenase activity"/>
    <property type="evidence" value="ECO:0007669"/>
    <property type="project" value="UniProtKB-KW"/>
</dbReference>
<gene>
    <name evidence="5" type="ORF">K458DRAFT_446451</name>
</gene>
<evidence type="ECO:0000256" key="2">
    <source>
        <dbReference type="ARBA" id="ARBA00022827"/>
    </source>
</evidence>
<evidence type="ECO:0000256" key="4">
    <source>
        <dbReference type="SAM" id="MobiDB-lite"/>
    </source>
</evidence>
<keyword evidence="5" id="KW-0503">Monooxygenase</keyword>
<name>A0A6G1IKF7_9PLEO</name>
<evidence type="ECO:0000256" key="1">
    <source>
        <dbReference type="ARBA" id="ARBA00022630"/>
    </source>
</evidence>
<accession>A0A6G1IKF7</accession>
<evidence type="ECO:0000313" key="6">
    <source>
        <dbReference type="Proteomes" id="UP000799291"/>
    </source>
</evidence>
<feature type="region of interest" description="Disordered" evidence="4">
    <location>
        <begin position="313"/>
        <end position="335"/>
    </location>
</feature>
<dbReference type="GO" id="GO:0050660">
    <property type="term" value="F:flavin adenine dinucleotide binding"/>
    <property type="evidence" value="ECO:0007669"/>
    <property type="project" value="InterPro"/>
</dbReference>
<organism evidence="5 6">
    <name type="scientific">Lentithecium fluviatile CBS 122367</name>
    <dbReference type="NCBI Taxonomy" id="1168545"/>
    <lineage>
        <taxon>Eukaryota</taxon>
        <taxon>Fungi</taxon>
        <taxon>Dikarya</taxon>
        <taxon>Ascomycota</taxon>
        <taxon>Pezizomycotina</taxon>
        <taxon>Dothideomycetes</taxon>
        <taxon>Pleosporomycetidae</taxon>
        <taxon>Pleosporales</taxon>
        <taxon>Massarineae</taxon>
        <taxon>Lentitheciaceae</taxon>
        <taxon>Lentithecium</taxon>
    </lineage>
</organism>
<dbReference type="EMBL" id="MU005612">
    <property type="protein sequence ID" value="KAF2678473.1"/>
    <property type="molecule type" value="Genomic_DNA"/>
</dbReference>
<keyword evidence="1" id="KW-0285">Flavoprotein</keyword>
<dbReference type="OrthoDB" id="2915840at2759"/>
<proteinExistence type="predicted"/>
<dbReference type="PIRSF" id="PIRSF000332">
    <property type="entry name" value="FMO"/>
    <property type="match status" value="1"/>
</dbReference>
<sequence length="613" mass="68211">MGMDPENVDLIIIGAGLYGIQASRTYLEVHPHSSIVIFEGSSSIGGVWSKDRVYDAFWTQTPIGMAEFSDKRLPSVPESESYYGFFPARYVTQYLKSYVESHVYAGSPLASRVRLNSCVTSLRKDAETELWRACVSVQSQLKFDGAPERSYTVIAPKVIDATGLTSSPHVPRIPSLDAFTGESMHQKDVAQSDFLTKDTQRNVVVIGGAKSAADMAYAAAKAGKCVTWLIRKSGSGPASLALAQGSGPYKNSNESFYTRLTALFLASIFTGAGSPGWSFAGYVERTLYRTSIGMVVFSWIWKRITARAWKEADYESRQPSQQRENHKDKSPGGGKGFCNLQPDTDIFWQNDSSGINQRPDFFSTIADKVTVYREDIERISDRAVILADTERTPIPTDVIIFATGWDTKTSYTHLDDATACSLGLPVPKSLQSAQYSSKWSDLDSTAEVRVLRRFPVLAHPPPHHSTPTSLTPFRLYRGMLPPSDHSIIFIGKVMLGNHFRTAEVQALWALAVFEGTLGLPSEEAMDRDIADTVAWCRKRYLGKGQLGNWFWFDMVPYTDTLLEQLGLGSHREQKGWRALGDWWRPCFARDLRGLIQEYTGKYHQSGDTSVTPT</sequence>
<evidence type="ECO:0000313" key="5">
    <source>
        <dbReference type="EMBL" id="KAF2678473.1"/>
    </source>
</evidence>